<name>A0A8S1IQT0_9CHLO</name>
<dbReference type="Proteomes" id="UP000708148">
    <property type="component" value="Unassembled WGS sequence"/>
</dbReference>
<feature type="region of interest" description="Disordered" evidence="1">
    <location>
        <begin position="1"/>
        <end position="39"/>
    </location>
</feature>
<feature type="transmembrane region" description="Helical" evidence="2">
    <location>
        <begin position="235"/>
        <end position="261"/>
    </location>
</feature>
<reference evidence="3" key="1">
    <citation type="submission" date="2020-12" db="EMBL/GenBank/DDBJ databases">
        <authorList>
            <person name="Iha C."/>
        </authorList>
    </citation>
    <scope>NUCLEOTIDE SEQUENCE</scope>
</reference>
<keyword evidence="2" id="KW-0812">Transmembrane</keyword>
<organism evidence="3 4">
    <name type="scientific">Ostreobium quekettii</name>
    <dbReference type="NCBI Taxonomy" id="121088"/>
    <lineage>
        <taxon>Eukaryota</taxon>
        <taxon>Viridiplantae</taxon>
        <taxon>Chlorophyta</taxon>
        <taxon>core chlorophytes</taxon>
        <taxon>Ulvophyceae</taxon>
        <taxon>TCBD clade</taxon>
        <taxon>Bryopsidales</taxon>
        <taxon>Ostreobineae</taxon>
        <taxon>Ostreobiaceae</taxon>
        <taxon>Ostreobium</taxon>
    </lineage>
</organism>
<dbReference type="PANTHER" id="PTHR36742:SF1">
    <property type="entry name" value="MYOSIN-G HEAVY CHAIN-LIKE PROTEIN"/>
    <property type="match status" value="1"/>
</dbReference>
<protein>
    <submittedName>
        <fullName evidence="3">Uncharacterized protein</fullName>
    </submittedName>
</protein>
<dbReference type="AlphaFoldDB" id="A0A8S1IQT0"/>
<dbReference type="PANTHER" id="PTHR36742">
    <property type="entry name" value="MYOSIN-G HEAVY CHAIN-LIKE PROTEIN"/>
    <property type="match status" value="1"/>
</dbReference>
<sequence length="271" mass="29980">MAAHSLPALGPRLGDAHRAQGRPGKRCSPEPRQAGGAFRGCRGEIGGRWAVIVAPSSLRKRSRNERCQASEADLTSLSETPRRELDGTTLRVTISTEDAQQALQWDLLQERTGQIVVVSAVAPGSQAQQVGIAVGYRLCSISDPVRPDEMWPLNDRASVRFVRDSIKFRRPGTINLEFELPAGAVSEADTTTVGDRLAQKYERDEDKRKALSDVQKRIRRRKDYMEEVGQRDDSAFFTGAIASVVVPPLLILLVAYFTGYLDVLYMGVTRR</sequence>
<evidence type="ECO:0000256" key="1">
    <source>
        <dbReference type="SAM" id="MobiDB-lite"/>
    </source>
</evidence>
<dbReference type="EMBL" id="CAJHUC010000678">
    <property type="protein sequence ID" value="CAD7697581.1"/>
    <property type="molecule type" value="Genomic_DNA"/>
</dbReference>
<proteinExistence type="predicted"/>
<keyword evidence="4" id="KW-1185">Reference proteome</keyword>
<evidence type="ECO:0000313" key="3">
    <source>
        <dbReference type="EMBL" id="CAD7697581.1"/>
    </source>
</evidence>
<dbReference type="OrthoDB" id="531455at2759"/>
<evidence type="ECO:0000256" key="2">
    <source>
        <dbReference type="SAM" id="Phobius"/>
    </source>
</evidence>
<dbReference type="GO" id="GO:0009507">
    <property type="term" value="C:chloroplast"/>
    <property type="evidence" value="ECO:0007669"/>
    <property type="project" value="TreeGrafter"/>
</dbReference>
<comment type="caution">
    <text evidence="3">The sequence shown here is derived from an EMBL/GenBank/DDBJ whole genome shotgun (WGS) entry which is preliminary data.</text>
</comment>
<gene>
    <name evidence="3" type="ORF">OSTQU699_LOCUS2942</name>
</gene>
<keyword evidence="2" id="KW-1133">Transmembrane helix</keyword>
<evidence type="ECO:0000313" key="4">
    <source>
        <dbReference type="Proteomes" id="UP000708148"/>
    </source>
</evidence>
<keyword evidence="2" id="KW-0472">Membrane</keyword>
<accession>A0A8S1IQT0</accession>